<reference evidence="3 4" key="1">
    <citation type="submission" date="2021-06" db="EMBL/GenBank/DDBJ databases">
        <authorList>
            <person name="Palmer J.M."/>
        </authorList>
    </citation>
    <scope>NUCLEOTIDE SEQUENCE [LARGE SCALE GENOMIC DNA]</scope>
    <source>
        <strain evidence="3 4">XC_2019</strain>
        <tissue evidence="3">Muscle</tissue>
    </source>
</reference>
<proteinExistence type="predicted"/>
<protein>
    <submittedName>
        <fullName evidence="3">Uncharacterized protein</fullName>
    </submittedName>
</protein>
<accession>A0ABV0QDX8</accession>
<comment type="caution">
    <text evidence="3">The sequence shown here is derived from an EMBL/GenBank/DDBJ whole genome shotgun (WGS) entry which is preliminary data.</text>
</comment>
<sequence length="228" mass="25433">MWYTGGRGRRKTDRNGPENRSFMSRMASGAAVDRIEGERQRRTTVCDTDYSGERCQFIMLPVHTAEGYSRTTALAVIAVVLSSVCLVIIGLLLMLSHQNVMLQLYVLHYSHRLTAVVFKEMCSLIDEVVTETWTLLHDTEKLRWMSVLRAFCATPFTQRQTARKEGGVERVTGMNIKIEGSLRLVELADTTAYDKGGAVGCQGKAAGSRSKLHAILLHCVFFAVQPCL</sequence>
<evidence type="ECO:0000313" key="4">
    <source>
        <dbReference type="Proteomes" id="UP001434883"/>
    </source>
</evidence>
<evidence type="ECO:0000313" key="3">
    <source>
        <dbReference type="EMBL" id="MEQ2194020.1"/>
    </source>
</evidence>
<feature type="transmembrane region" description="Helical" evidence="2">
    <location>
        <begin position="73"/>
        <end position="95"/>
    </location>
</feature>
<gene>
    <name evidence="3" type="ORF">XENOCAPTIV_021152</name>
</gene>
<keyword evidence="2" id="KW-0472">Membrane</keyword>
<dbReference type="Proteomes" id="UP001434883">
    <property type="component" value="Unassembled WGS sequence"/>
</dbReference>
<keyword evidence="4" id="KW-1185">Reference proteome</keyword>
<keyword evidence="2" id="KW-0812">Transmembrane</keyword>
<keyword evidence="2" id="KW-1133">Transmembrane helix</keyword>
<feature type="region of interest" description="Disordered" evidence="1">
    <location>
        <begin position="1"/>
        <end position="20"/>
    </location>
</feature>
<evidence type="ECO:0000256" key="2">
    <source>
        <dbReference type="SAM" id="Phobius"/>
    </source>
</evidence>
<organism evidence="3 4">
    <name type="scientific">Xenoophorus captivus</name>
    <dbReference type="NCBI Taxonomy" id="1517983"/>
    <lineage>
        <taxon>Eukaryota</taxon>
        <taxon>Metazoa</taxon>
        <taxon>Chordata</taxon>
        <taxon>Craniata</taxon>
        <taxon>Vertebrata</taxon>
        <taxon>Euteleostomi</taxon>
        <taxon>Actinopterygii</taxon>
        <taxon>Neopterygii</taxon>
        <taxon>Teleostei</taxon>
        <taxon>Neoteleostei</taxon>
        <taxon>Acanthomorphata</taxon>
        <taxon>Ovalentaria</taxon>
        <taxon>Atherinomorphae</taxon>
        <taxon>Cyprinodontiformes</taxon>
        <taxon>Goodeidae</taxon>
        <taxon>Xenoophorus</taxon>
    </lineage>
</organism>
<evidence type="ECO:0000256" key="1">
    <source>
        <dbReference type="SAM" id="MobiDB-lite"/>
    </source>
</evidence>
<dbReference type="EMBL" id="JAHRIN010008863">
    <property type="protein sequence ID" value="MEQ2194020.1"/>
    <property type="molecule type" value="Genomic_DNA"/>
</dbReference>
<name>A0ABV0QDX8_9TELE</name>